<keyword evidence="2 3" id="KW-0326">Glycosidase</keyword>
<gene>
    <name evidence="7" type="ORF">ACFPOF_26590</name>
</gene>
<accession>A0ABW0HYX8</accession>
<dbReference type="InterPro" id="IPR001119">
    <property type="entry name" value="SLH_dom"/>
</dbReference>
<feature type="domain" description="GH18" evidence="6">
    <location>
        <begin position="131"/>
        <end position="460"/>
    </location>
</feature>
<reference evidence="8" key="1">
    <citation type="journal article" date="2019" name="Int. J. Syst. Evol. Microbiol.">
        <title>The Global Catalogue of Microorganisms (GCM) 10K type strain sequencing project: providing services to taxonomists for standard genome sequencing and annotation.</title>
        <authorList>
            <consortium name="The Broad Institute Genomics Platform"/>
            <consortium name="The Broad Institute Genome Sequencing Center for Infectious Disease"/>
            <person name="Wu L."/>
            <person name="Ma J."/>
        </authorList>
    </citation>
    <scope>NUCLEOTIDE SEQUENCE [LARGE SCALE GENOMIC DNA]</scope>
    <source>
        <strain evidence="8">CGMCC 1.18575</strain>
    </source>
</reference>
<dbReference type="InterPro" id="IPR001223">
    <property type="entry name" value="Glyco_hydro18_cat"/>
</dbReference>
<dbReference type="PANTHER" id="PTHR46066:SF2">
    <property type="entry name" value="CHITINASE DOMAIN-CONTAINING PROTEIN 1"/>
    <property type="match status" value="1"/>
</dbReference>
<evidence type="ECO:0000256" key="3">
    <source>
        <dbReference type="RuleBase" id="RU000489"/>
    </source>
</evidence>
<dbReference type="PANTHER" id="PTHR46066">
    <property type="entry name" value="CHITINASE DOMAIN-CONTAINING PROTEIN 1 FAMILY MEMBER"/>
    <property type="match status" value="1"/>
</dbReference>
<protein>
    <submittedName>
        <fullName evidence="7">Glycosyl hydrolase family 18 protein</fullName>
    </submittedName>
</protein>
<dbReference type="PROSITE" id="PS51910">
    <property type="entry name" value="GH18_2"/>
    <property type="match status" value="1"/>
</dbReference>
<keyword evidence="1 3" id="KW-0378">Hydrolase</keyword>
<dbReference type="GO" id="GO:0016787">
    <property type="term" value="F:hydrolase activity"/>
    <property type="evidence" value="ECO:0007669"/>
    <property type="project" value="UniProtKB-KW"/>
</dbReference>
<dbReference type="Pfam" id="PF00395">
    <property type="entry name" value="SLH"/>
    <property type="match status" value="2"/>
</dbReference>
<feature type="domain" description="SLH" evidence="5">
    <location>
        <begin position="83"/>
        <end position="145"/>
    </location>
</feature>
<dbReference type="RefSeq" id="WP_378138554.1">
    <property type="nucleotide sequence ID" value="NZ_JBHSMI010000052.1"/>
</dbReference>
<dbReference type="Gene3D" id="3.10.50.10">
    <property type="match status" value="1"/>
</dbReference>
<dbReference type="InterPro" id="IPR001579">
    <property type="entry name" value="Glyco_hydro_18_chit_AS"/>
</dbReference>
<evidence type="ECO:0000256" key="4">
    <source>
        <dbReference type="RuleBase" id="RU004453"/>
    </source>
</evidence>
<evidence type="ECO:0000259" key="6">
    <source>
        <dbReference type="PROSITE" id="PS51910"/>
    </source>
</evidence>
<dbReference type="InterPro" id="IPR029070">
    <property type="entry name" value="Chitinase_insertion_sf"/>
</dbReference>
<proteinExistence type="inferred from homology"/>
<evidence type="ECO:0000256" key="1">
    <source>
        <dbReference type="ARBA" id="ARBA00022801"/>
    </source>
</evidence>
<evidence type="ECO:0000259" key="5">
    <source>
        <dbReference type="PROSITE" id="PS51272"/>
    </source>
</evidence>
<dbReference type="InterPro" id="IPR017853">
    <property type="entry name" value="GH"/>
</dbReference>
<dbReference type="Proteomes" id="UP001596113">
    <property type="component" value="Unassembled WGS sequence"/>
</dbReference>
<sequence length="465" mass="52334">MLERLLGIQPVAGAISSYSDLPTSAWYYPWVQSSIQLNIAQGTSHHLFKPNRDVTREEAAVLMSRALKQTVKQSLVISSTLPDALFQDQAKIAPWALDSVIRLRNFGLMKGDNGSFRPNEPISRQEAAVLIHRAWTYPGWSERIRATPSEKIQLGWQYGQTTVQFEQQVALSDVNTLSPRWFFLGKTSAVENNADTSLVSWAHKRGKKVWAMVGNHSDQETSHITLSSKDQRKEFIRQLIDLVKQYDIDGLNIDFENMSAQDRDSFTAFVTELHAQLKSISTTLSVNVSPDSGTDWTDVFDYSAIGQAADYVVLMGYDEHWSGDPEVGSVSSLPWLRHGVETLLKKVSPRKVILALPFYTQLWTTSATNTTSSAELDLAGQNNMILLKRLIPDWDENHGQYYAQFNVPNALNQIWLEDGRSLSLKVGLGESYSLAGYGYWYLGGESADIWTSLRNAMRFANYDFS</sequence>
<evidence type="ECO:0000313" key="7">
    <source>
        <dbReference type="EMBL" id="MFC5406319.1"/>
    </source>
</evidence>
<dbReference type="InterPro" id="IPR011583">
    <property type="entry name" value="Chitinase_II/V-like_cat"/>
</dbReference>
<dbReference type="PROSITE" id="PS01095">
    <property type="entry name" value="GH18_1"/>
    <property type="match status" value="1"/>
</dbReference>
<comment type="similarity">
    <text evidence="4">Belongs to the glycosyl hydrolase 18 family.</text>
</comment>
<evidence type="ECO:0000313" key="8">
    <source>
        <dbReference type="Proteomes" id="UP001596113"/>
    </source>
</evidence>
<dbReference type="EMBL" id="JBHSMI010000052">
    <property type="protein sequence ID" value="MFC5406319.1"/>
    <property type="molecule type" value="Genomic_DNA"/>
</dbReference>
<feature type="domain" description="SLH" evidence="5">
    <location>
        <begin position="14"/>
        <end position="77"/>
    </location>
</feature>
<dbReference type="PROSITE" id="PS51272">
    <property type="entry name" value="SLH"/>
    <property type="match status" value="2"/>
</dbReference>
<name>A0ABW0HYX8_9BACL</name>
<comment type="caution">
    <text evidence="7">The sequence shown here is derived from an EMBL/GenBank/DDBJ whole genome shotgun (WGS) entry which is preliminary data.</text>
</comment>
<dbReference type="SUPFAM" id="SSF51445">
    <property type="entry name" value="(Trans)glycosidases"/>
    <property type="match status" value="1"/>
</dbReference>
<dbReference type="SMART" id="SM00636">
    <property type="entry name" value="Glyco_18"/>
    <property type="match status" value="1"/>
</dbReference>
<organism evidence="7 8">
    <name type="scientific">Cohnella soli</name>
    <dbReference type="NCBI Taxonomy" id="425005"/>
    <lineage>
        <taxon>Bacteria</taxon>
        <taxon>Bacillati</taxon>
        <taxon>Bacillota</taxon>
        <taxon>Bacilli</taxon>
        <taxon>Bacillales</taxon>
        <taxon>Paenibacillaceae</taxon>
        <taxon>Cohnella</taxon>
    </lineage>
</organism>
<dbReference type="Gene3D" id="3.20.20.80">
    <property type="entry name" value="Glycosidases"/>
    <property type="match status" value="1"/>
</dbReference>
<keyword evidence="8" id="KW-1185">Reference proteome</keyword>
<dbReference type="Pfam" id="PF00704">
    <property type="entry name" value="Glyco_hydro_18"/>
    <property type="match status" value="1"/>
</dbReference>
<evidence type="ECO:0000256" key="2">
    <source>
        <dbReference type="ARBA" id="ARBA00023295"/>
    </source>
</evidence>